<protein>
    <recommendedName>
        <fullName evidence="5">DNA-directed RNA polymerase</fullName>
    </recommendedName>
</protein>
<evidence type="ECO:0000256" key="3">
    <source>
        <dbReference type="SAM" id="MobiDB-lite"/>
    </source>
</evidence>
<dbReference type="GO" id="GO:0005665">
    <property type="term" value="C:RNA polymerase II, core complex"/>
    <property type="evidence" value="ECO:0007669"/>
    <property type="project" value="TreeGrafter"/>
</dbReference>
<keyword evidence="1" id="KW-0240">DNA-directed RNA polymerase</keyword>
<dbReference type="GO" id="GO:0005666">
    <property type="term" value="C:RNA polymerase III complex"/>
    <property type="evidence" value="ECO:0007669"/>
    <property type="project" value="TreeGrafter"/>
</dbReference>
<accession>A0A6C0KA76</accession>
<evidence type="ECO:0000256" key="2">
    <source>
        <dbReference type="ARBA" id="ARBA00023163"/>
    </source>
</evidence>
<dbReference type="AlphaFoldDB" id="A0A6C0KA76"/>
<evidence type="ECO:0000256" key="1">
    <source>
        <dbReference type="ARBA" id="ARBA00022478"/>
    </source>
</evidence>
<dbReference type="GO" id="GO:0005736">
    <property type="term" value="C:RNA polymerase I complex"/>
    <property type="evidence" value="ECO:0007669"/>
    <property type="project" value="TreeGrafter"/>
</dbReference>
<dbReference type="GO" id="GO:0006360">
    <property type="term" value="P:transcription by RNA polymerase I"/>
    <property type="evidence" value="ECO:0007669"/>
    <property type="project" value="TreeGrafter"/>
</dbReference>
<evidence type="ECO:0008006" key="5">
    <source>
        <dbReference type="Google" id="ProtNLM"/>
    </source>
</evidence>
<dbReference type="Gene3D" id="3.90.940.10">
    <property type="match status" value="1"/>
</dbReference>
<evidence type="ECO:0000313" key="4">
    <source>
        <dbReference type="EMBL" id="QHU14952.1"/>
    </source>
</evidence>
<dbReference type="PANTHER" id="PTHR47227:SF5">
    <property type="entry name" value="DNA-DIRECTED RNA POLYMERASES I, II, AND III SUBUNIT RPABC2"/>
    <property type="match status" value="1"/>
</dbReference>
<dbReference type="GO" id="GO:0042797">
    <property type="term" value="P:tRNA transcription by RNA polymerase III"/>
    <property type="evidence" value="ECO:0007669"/>
    <property type="project" value="TreeGrafter"/>
</dbReference>
<dbReference type="InterPro" id="IPR036161">
    <property type="entry name" value="RPB6/omega-like_sf"/>
</dbReference>
<dbReference type="GO" id="GO:0003677">
    <property type="term" value="F:DNA binding"/>
    <property type="evidence" value="ECO:0007669"/>
    <property type="project" value="InterPro"/>
</dbReference>
<dbReference type="PANTHER" id="PTHR47227">
    <property type="entry name" value="DNA-DIRECTED RNA POLYMERASE SUBUNIT K"/>
    <property type="match status" value="1"/>
</dbReference>
<sequence>MSALEEVDVEQQLQNQDDSDSPVIKINTEVIDEKKEPKFKVGELVIDAQNFKVVDAANKEVQPIYVVKAITEDGKYLIEQHNVEEGQEISPPYEIEEDDLTPVNPPSPDFAHESKFELSSEQQQLVDKGIEEEANEQLNVITDEDDDDDDDDEEGDDELKKLENNMQKDYLLSYHPELKQINFNELLSLSKITRNKNGIIVDPLHKTFPYLTKFERAKILGQRAKQINNGSPIFVKVTPNIIEGHTIALMELNQKKIPFIIKRPLPNGSSEYWKVSDLNMLD</sequence>
<keyword evidence="2" id="KW-0804">Transcription</keyword>
<organism evidence="4">
    <name type="scientific">viral metagenome</name>
    <dbReference type="NCBI Taxonomy" id="1070528"/>
    <lineage>
        <taxon>unclassified sequences</taxon>
        <taxon>metagenomes</taxon>
        <taxon>organismal metagenomes</taxon>
    </lineage>
</organism>
<proteinExistence type="predicted"/>
<dbReference type="GO" id="GO:0006366">
    <property type="term" value="P:transcription by RNA polymerase II"/>
    <property type="evidence" value="ECO:0007669"/>
    <property type="project" value="TreeGrafter"/>
</dbReference>
<feature type="compositionally biased region" description="Acidic residues" evidence="3">
    <location>
        <begin position="142"/>
        <end position="157"/>
    </location>
</feature>
<dbReference type="Pfam" id="PF01192">
    <property type="entry name" value="RNA_pol_Rpb6"/>
    <property type="match status" value="1"/>
</dbReference>
<dbReference type="InterPro" id="IPR006110">
    <property type="entry name" value="Pol_omega/Rpo6/RPB6"/>
</dbReference>
<feature type="region of interest" description="Disordered" evidence="3">
    <location>
        <begin position="96"/>
        <end position="162"/>
    </location>
</feature>
<name>A0A6C0KA76_9ZZZZ</name>
<dbReference type="GO" id="GO:0003899">
    <property type="term" value="F:DNA-directed RNA polymerase activity"/>
    <property type="evidence" value="ECO:0007669"/>
    <property type="project" value="InterPro"/>
</dbReference>
<dbReference type="SUPFAM" id="SSF63562">
    <property type="entry name" value="RPB6/omega subunit-like"/>
    <property type="match status" value="1"/>
</dbReference>
<feature type="region of interest" description="Disordered" evidence="3">
    <location>
        <begin position="1"/>
        <end position="21"/>
    </location>
</feature>
<reference evidence="4" key="1">
    <citation type="journal article" date="2020" name="Nature">
        <title>Giant virus diversity and host interactions through global metagenomics.</title>
        <authorList>
            <person name="Schulz F."/>
            <person name="Roux S."/>
            <person name="Paez-Espino D."/>
            <person name="Jungbluth S."/>
            <person name="Walsh D.A."/>
            <person name="Denef V.J."/>
            <person name="McMahon K.D."/>
            <person name="Konstantinidis K.T."/>
            <person name="Eloe-Fadrosh E.A."/>
            <person name="Kyrpides N.C."/>
            <person name="Woyke T."/>
        </authorList>
    </citation>
    <scope>NUCLEOTIDE SEQUENCE</scope>
    <source>
        <strain evidence="4">GVMAG-S-1102244-55</strain>
    </source>
</reference>
<dbReference type="EMBL" id="MN740847">
    <property type="protein sequence ID" value="QHU14952.1"/>
    <property type="molecule type" value="Genomic_DNA"/>
</dbReference>